<dbReference type="OrthoDB" id="4965689at2"/>
<sequence>MEPKTPRLTSTTAILTRLVEDPDDLAAHPDLYVVDLFAEEDRAEKAWLRAGIPRYFSYNDGVITLMWDGVELLGVPVWDDIVVLWVYLVNVVDDYLVTGRGHCYFPDQPTPIILERIRGGALITIGDTKLRVDPLVFCRELLDEAERFWHWVDRHEVPVSPGDQRIDRIRALIPSY</sequence>
<organism evidence="1 2">
    <name type="scientific">Arthrobacter pityocampae</name>
    <dbReference type="NCBI Taxonomy" id="547334"/>
    <lineage>
        <taxon>Bacteria</taxon>
        <taxon>Bacillati</taxon>
        <taxon>Actinomycetota</taxon>
        <taxon>Actinomycetes</taxon>
        <taxon>Micrococcales</taxon>
        <taxon>Micrococcaceae</taxon>
        <taxon>Arthrobacter</taxon>
    </lineage>
</organism>
<dbReference type="Proteomes" id="UP000239297">
    <property type="component" value="Unassembled WGS sequence"/>
</dbReference>
<keyword evidence="2" id="KW-1185">Reference proteome</keyword>
<comment type="caution">
    <text evidence="1">The sequence shown here is derived from an EMBL/GenBank/DDBJ whole genome shotgun (WGS) entry which is preliminary data.</text>
</comment>
<proteinExistence type="predicted"/>
<protein>
    <recommendedName>
        <fullName evidence="3">DUF402 domain-containing protein</fullName>
    </recommendedName>
</protein>
<evidence type="ECO:0000313" key="2">
    <source>
        <dbReference type="Proteomes" id="UP000239297"/>
    </source>
</evidence>
<name>A0A2S5IVT7_9MICC</name>
<gene>
    <name evidence="1" type="ORF">C4K88_13245</name>
</gene>
<accession>A0A2S5IVT7</accession>
<evidence type="ECO:0008006" key="3">
    <source>
        <dbReference type="Google" id="ProtNLM"/>
    </source>
</evidence>
<reference evidence="1 2" key="1">
    <citation type="journal article" date="2014" name="Int. J. Syst. Evol. Microbiol.">
        <title>Arthrobacter pityocampae sp. nov., isolated from Thaumetopoea pityocampa (Lep., Thaumetopoeidae).</title>
        <authorList>
            <person name="Ince I.A."/>
            <person name="Demirbag Z."/>
            <person name="Kati H."/>
        </authorList>
    </citation>
    <scope>NUCLEOTIDE SEQUENCE [LARGE SCALE GENOMIC DNA]</scope>
    <source>
        <strain evidence="1 2">Tp2</strain>
    </source>
</reference>
<dbReference type="RefSeq" id="WP_104122085.1">
    <property type="nucleotide sequence ID" value="NZ_PRKW01000005.1"/>
</dbReference>
<dbReference type="EMBL" id="PRKW01000005">
    <property type="protein sequence ID" value="PPB48683.1"/>
    <property type="molecule type" value="Genomic_DNA"/>
</dbReference>
<dbReference type="AlphaFoldDB" id="A0A2S5IVT7"/>
<evidence type="ECO:0000313" key="1">
    <source>
        <dbReference type="EMBL" id="PPB48683.1"/>
    </source>
</evidence>